<dbReference type="SUPFAM" id="SSF50249">
    <property type="entry name" value="Nucleic acid-binding proteins"/>
    <property type="match status" value="1"/>
</dbReference>
<dbReference type="InterPro" id="IPR033714">
    <property type="entry name" value="tRNA_bind_bactPheRS"/>
</dbReference>
<dbReference type="HAMAP" id="MF_00283">
    <property type="entry name" value="Phe_tRNA_synth_beta1"/>
    <property type="match status" value="1"/>
</dbReference>
<sequence>MRVPESWLREFVDLDWDIEQIAERLTFSGTSVEDILRPFNVSGEIITARVIERFDHPASEKLIVCRVDTGKRIYTVITADKTVNEGDYVILALEGATLNNGFKIEPREFKGVISEGMLCSLEELGLEEKSDRVYRFPEPVELGVNVVEKYGLNERVLDIEITPNRPDCLSIIGVARELSALSGRPLKKPQPIVSFVDEDVQFDVKIEDVEGCPRYSARIMKGVTVKDSPLWMKARLVAAGVRSLNNVVDATNYVMIELGHPVHAFDLNRLKNKRIVVKSAKGGERVLLLDEKEYELKGGEVLITDGENVLALGGIMGGMESGVYDDTRDLVLEVAYFDPVRIRKAAKALGIDSESSYRFERGVDPNDVELVSLRLAELIQKLAGGYVLRKFWDVYPRKIEPKKVMLRKARIEKILGTKVEKPGDILRRLEFQVEDRGDSYEVLVPTFRPDVEREIDLIEEIGRIYGYEKVESKVISVPAVNRGWGEKQLFRREISQFMKGMGFDEVVTFSFVDSLKVKKWPLVDREPIALSNPIASDMDVMRTSQFYSLIQVLAENFKRQNRDLKLFEIGKIYFKENGNFREIETLSAMSCGLENPGDYTDKRSVSFYTIKGVLDELFFRLGVNVVYRAVEIPGLFPTRSARIYVENREIGFIGMVDPKLLDEYDVKEDTYFFEIDMELLRKYASKRPAYRPTPRFPAVRRDISFLLPKGFESVKIIELFKKSGGDLVEEVGVFDIYEGKGIPENMVSVTFYVVFRHSERTLTDEEVNKIFEEMVQKAEREFGIKRRF</sequence>
<name>A0A101EQW7_9THEM</name>
<dbReference type="Pfam" id="PF01588">
    <property type="entry name" value="tRNA_bind"/>
    <property type="match status" value="1"/>
</dbReference>
<keyword evidence="11 16" id="KW-0694">RNA-binding</keyword>
<dbReference type="Pfam" id="PF03484">
    <property type="entry name" value="B5"/>
    <property type="match status" value="1"/>
</dbReference>
<evidence type="ECO:0000256" key="7">
    <source>
        <dbReference type="ARBA" id="ARBA00022723"/>
    </source>
</evidence>
<dbReference type="InterPro" id="IPR036690">
    <property type="entry name" value="Fdx_antiC-bd_sf"/>
</dbReference>
<feature type="binding site" evidence="15">
    <location>
        <position position="450"/>
    </location>
    <ligand>
        <name>Mg(2+)</name>
        <dbReference type="ChEBI" id="CHEBI:18420"/>
        <note>shared with alpha subunit</note>
    </ligand>
</feature>
<dbReference type="GO" id="GO:0000287">
    <property type="term" value="F:magnesium ion binding"/>
    <property type="evidence" value="ECO:0007669"/>
    <property type="project" value="UniProtKB-UniRule"/>
</dbReference>
<keyword evidence="6 15" id="KW-0436">Ligase</keyword>
<evidence type="ECO:0000313" key="17">
    <source>
        <dbReference type="EMBL" id="KUK23242.1"/>
    </source>
</evidence>
<dbReference type="PANTHER" id="PTHR10947">
    <property type="entry name" value="PHENYLALANYL-TRNA SYNTHETASE BETA CHAIN AND LEUCINE-RICH REPEAT-CONTAINING PROTEIN 47"/>
    <property type="match status" value="1"/>
</dbReference>
<dbReference type="Pfam" id="PF03483">
    <property type="entry name" value="B3_4"/>
    <property type="match status" value="1"/>
</dbReference>
<evidence type="ECO:0000256" key="10">
    <source>
        <dbReference type="ARBA" id="ARBA00022842"/>
    </source>
</evidence>
<dbReference type="GO" id="GO:0006432">
    <property type="term" value="P:phenylalanyl-tRNA aminoacylation"/>
    <property type="evidence" value="ECO:0007669"/>
    <property type="project" value="UniProtKB-UniRule"/>
</dbReference>
<dbReference type="FunFam" id="3.30.70.380:FF:000001">
    <property type="entry name" value="Phenylalanine--tRNA ligase beta subunit"/>
    <property type="match status" value="1"/>
</dbReference>
<dbReference type="PATRIC" id="fig|93930.3.peg.1508"/>
<dbReference type="GO" id="GO:0004826">
    <property type="term" value="F:phenylalanine-tRNA ligase activity"/>
    <property type="evidence" value="ECO:0007669"/>
    <property type="project" value="UniProtKB-UniRule"/>
</dbReference>
<evidence type="ECO:0000256" key="16">
    <source>
        <dbReference type="PROSITE-ProRule" id="PRU00209"/>
    </source>
</evidence>
<comment type="similarity">
    <text evidence="2 15">Belongs to the phenylalanyl-tRNA synthetase beta subunit family. Type 1 subfamily.</text>
</comment>
<evidence type="ECO:0000256" key="11">
    <source>
        <dbReference type="ARBA" id="ARBA00022884"/>
    </source>
</evidence>
<keyword evidence="8 15" id="KW-0547">Nucleotide-binding</keyword>
<gene>
    <name evidence="15" type="primary">pheT</name>
    <name evidence="17" type="ORF">XD57_0660</name>
</gene>
<dbReference type="FunFam" id="3.50.40.10:FF:000001">
    <property type="entry name" value="Phenylalanine--tRNA ligase beta subunit"/>
    <property type="match status" value="1"/>
</dbReference>
<dbReference type="PANTHER" id="PTHR10947:SF0">
    <property type="entry name" value="PHENYLALANINE--TRNA LIGASE BETA SUBUNIT"/>
    <property type="match status" value="1"/>
</dbReference>
<accession>A0A101EQW7</accession>
<evidence type="ECO:0000256" key="13">
    <source>
        <dbReference type="ARBA" id="ARBA00023146"/>
    </source>
</evidence>
<reference evidence="17 18" key="1">
    <citation type="journal article" date="2015" name="MBio">
        <title>Genome-Resolved Metagenomic Analysis Reveals Roles for Candidate Phyla and Other Microbial Community Members in Biogeochemical Transformations in Oil Reservoirs.</title>
        <authorList>
            <person name="Hu P."/>
            <person name="Tom L."/>
            <person name="Singh A."/>
            <person name="Thomas B.C."/>
            <person name="Baker B.J."/>
            <person name="Piceno Y.M."/>
            <person name="Andersen G.L."/>
            <person name="Banfield J.F."/>
        </authorList>
    </citation>
    <scope>NUCLEOTIDE SEQUENCE [LARGE SCALE GENOMIC DNA]</scope>
    <source>
        <strain evidence="17">46_26</strain>
    </source>
</reference>
<evidence type="ECO:0000256" key="6">
    <source>
        <dbReference type="ARBA" id="ARBA00022598"/>
    </source>
</evidence>
<dbReference type="Gene3D" id="3.30.56.10">
    <property type="match status" value="2"/>
</dbReference>
<dbReference type="Gene3D" id="2.40.50.140">
    <property type="entry name" value="Nucleic acid-binding proteins"/>
    <property type="match status" value="1"/>
</dbReference>
<feature type="binding site" evidence="15">
    <location>
        <position position="456"/>
    </location>
    <ligand>
        <name>Mg(2+)</name>
        <dbReference type="ChEBI" id="CHEBI:18420"/>
        <note>shared with alpha subunit</note>
    </ligand>
</feature>
<dbReference type="SUPFAM" id="SSF55681">
    <property type="entry name" value="Class II aaRS and biotin synthetases"/>
    <property type="match status" value="1"/>
</dbReference>
<keyword evidence="5 16" id="KW-0820">tRNA-binding</keyword>
<dbReference type="InterPro" id="IPR009061">
    <property type="entry name" value="DNA-bd_dom_put_sf"/>
</dbReference>
<organism evidence="17 18">
    <name type="scientific">Thermotoga petrophila</name>
    <dbReference type="NCBI Taxonomy" id="93929"/>
    <lineage>
        <taxon>Bacteria</taxon>
        <taxon>Thermotogati</taxon>
        <taxon>Thermotogota</taxon>
        <taxon>Thermotogae</taxon>
        <taxon>Thermotogales</taxon>
        <taxon>Thermotogaceae</taxon>
        <taxon>Thermotoga</taxon>
    </lineage>
</organism>
<evidence type="ECO:0000256" key="4">
    <source>
        <dbReference type="ARBA" id="ARBA00022490"/>
    </source>
</evidence>
<dbReference type="EC" id="6.1.1.20" evidence="15"/>
<dbReference type="InterPro" id="IPR020825">
    <property type="entry name" value="Phe-tRNA_synthase-like_B3/B4"/>
</dbReference>
<evidence type="ECO:0000256" key="2">
    <source>
        <dbReference type="ARBA" id="ARBA00008653"/>
    </source>
</evidence>
<keyword evidence="13 15" id="KW-0030">Aminoacyl-tRNA synthetase</keyword>
<dbReference type="SMART" id="SM00896">
    <property type="entry name" value="FDX-ACB"/>
    <property type="match status" value="1"/>
</dbReference>
<dbReference type="SMART" id="SM00873">
    <property type="entry name" value="B3_4"/>
    <property type="match status" value="1"/>
</dbReference>
<dbReference type="InterPro" id="IPR005146">
    <property type="entry name" value="B3/B4_tRNA-bd"/>
</dbReference>
<dbReference type="PROSITE" id="PS50886">
    <property type="entry name" value="TRBD"/>
    <property type="match status" value="1"/>
</dbReference>
<dbReference type="InterPro" id="IPR005147">
    <property type="entry name" value="tRNA_synthase_B5-dom"/>
</dbReference>
<keyword evidence="12 15" id="KW-0648">Protein biosynthesis</keyword>
<evidence type="ECO:0000256" key="15">
    <source>
        <dbReference type="HAMAP-Rule" id="MF_00283"/>
    </source>
</evidence>
<dbReference type="AlphaFoldDB" id="A0A101EQW7"/>
<dbReference type="GO" id="GO:0000049">
    <property type="term" value="F:tRNA binding"/>
    <property type="evidence" value="ECO:0007669"/>
    <property type="project" value="UniProtKB-UniRule"/>
</dbReference>
<dbReference type="Gene3D" id="3.30.930.10">
    <property type="entry name" value="Bira Bifunctional Protein, Domain 2"/>
    <property type="match status" value="1"/>
</dbReference>
<comment type="subcellular location">
    <subcellularLocation>
        <location evidence="1 15">Cytoplasm</location>
    </subcellularLocation>
</comment>
<evidence type="ECO:0000256" key="12">
    <source>
        <dbReference type="ARBA" id="ARBA00022917"/>
    </source>
</evidence>
<keyword evidence="4 15" id="KW-0963">Cytoplasm</keyword>
<keyword evidence="10 15" id="KW-0460">Magnesium</keyword>
<feature type="binding site" evidence="15">
    <location>
        <position position="460"/>
    </location>
    <ligand>
        <name>Mg(2+)</name>
        <dbReference type="ChEBI" id="CHEBI:18420"/>
        <note>shared with alpha subunit</note>
    </ligand>
</feature>
<dbReference type="InterPro" id="IPR045060">
    <property type="entry name" value="Phe-tRNA-ligase_IIc_bsu"/>
</dbReference>
<dbReference type="Pfam" id="PF03147">
    <property type="entry name" value="FDX-ACB"/>
    <property type="match status" value="1"/>
</dbReference>
<dbReference type="SMART" id="SM00874">
    <property type="entry name" value="B5"/>
    <property type="match status" value="1"/>
</dbReference>
<comment type="cofactor">
    <cofactor evidence="15">
        <name>Mg(2+)</name>
        <dbReference type="ChEBI" id="CHEBI:18420"/>
    </cofactor>
    <text evidence="15">Binds 2 magnesium ions per tetramer.</text>
</comment>
<dbReference type="InterPro" id="IPR041616">
    <property type="entry name" value="PheRS_beta_core"/>
</dbReference>
<dbReference type="Gene3D" id="3.50.40.10">
    <property type="entry name" value="Phenylalanyl-trna Synthetase, Chain B, domain 3"/>
    <property type="match status" value="1"/>
</dbReference>
<dbReference type="NCBIfam" id="TIGR00472">
    <property type="entry name" value="pheT_bact"/>
    <property type="match status" value="1"/>
</dbReference>
<evidence type="ECO:0000256" key="8">
    <source>
        <dbReference type="ARBA" id="ARBA00022741"/>
    </source>
</evidence>
<evidence type="ECO:0000256" key="1">
    <source>
        <dbReference type="ARBA" id="ARBA00004496"/>
    </source>
</evidence>
<comment type="catalytic activity">
    <reaction evidence="14 15">
        <text>tRNA(Phe) + L-phenylalanine + ATP = L-phenylalanyl-tRNA(Phe) + AMP + diphosphate + H(+)</text>
        <dbReference type="Rhea" id="RHEA:19413"/>
        <dbReference type="Rhea" id="RHEA-COMP:9668"/>
        <dbReference type="Rhea" id="RHEA-COMP:9699"/>
        <dbReference type="ChEBI" id="CHEBI:15378"/>
        <dbReference type="ChEBI" id="CHEBI:30616"/>
        <dbReference type="ChEBI" id="CHEBI:33019"/>
        <dbReference type="ChEBI" id="CHEBI:58095"/>
        <dbReference type="ChEBI" id="CHEBI:78442"/>
        <dbReference type="ChEBI" id="CHEBI:78531"/>
        <dbReference type="ChEBI" id="CHEBI:456215"/>
        <dbReference type="EC" id="6.1.1.20"/>
    </reaction>
</comment>
<dbReference type="InterPro" id="IPR002547">
    <property type="entry name" value="tRNA-bd_dom"/>
</dbReference>
<evidence type="ECO:0000256" key="3">
    <source>
        <dbReference type="ARBA" id="ARBA00011209"/>
    </source>
</evidence>
<dbReference type="InterPro" id="IPR004532">
    <property type="entry name" value="Phe-tRNA-ligase_IIc_bsu_bact"/>
</dbReference>
<comment type="caution">
    <text evidence="17">The sequence shown here is derived from an EMBL/GenBank/DDBJ whole genome shotgun (WGS) entry which is preliminary data.</text>
</comment>
<dbReference type="Gene3D" id="3.30.70.380">
    <property type="entry name" value="Ferrodoxin-fold anticodon-binding domain"/>
    <property type="match status" value="1"/>
</dbReference>
<dbReference type="CDD" id="cd00769">
    <property type="entry name" value="PheRS_beta_core"/>
    <property type="match status" value="1"/>
</dbReference>
<dbReference type="CDD" id="cd02796">
    <property type="entry name" value="tRNA_bind_bactPheRS"/>
    <property type="match status" value="1"/>
</dbReference>
<dbReference type="GO" id="GO:0009328">
    <property type="term" value="C:phenylalanine-tRNA ligase complex"/>
    <property type="evidence" value="ECO:0007669"/>
    <property type="project" value="TreeGrafter"/>
</dbReference>
<feature type="binding site" evidence="15">
    <location>
        <position position="459"/>
    </location>
    <ligand>
        <name>Mg(2+)</name>
        <dbReference type="ChEBI" id="CHEBI:18420"/>
        <note>shared with alpha subunit</note>
    </ligand>
</feature>
<proteinExistence type="inferred from homology"/>
<evidence type="ECO:0000256" key="9">
    <source>
        <dbReference type="ARBA" id="ARBA00022840"/>
    </source>
</evidence>
<dbReference type="InterPro" id="IPR012340">
    <property type="entry name" value="NA-bd_OB-fold"/>
</dbReference>
<dbReference type="Proteomes" id="UP000058636">
    <property type="component" value="Unassembled WGS sequence"/>
</dbReference>
<evidence type="ECO:0000256" key="14">
    <source>
        <dbReference type="ARBA" id="ARBA00049255"/>
    </source>
</evidence>
<dbReference type="GO" id="GO:0005524">
    <property type="term" value="F:ATP binding"/>
    <property type="evidence" value="ECO:0007669"/>
    <property type="project" value="UniProtKB-UniRule"/>
</dbReference>
<dbReference type="PROSITE" id="PS51447">
    <property type="entry name" value="FDX_ACB"/>
    <property type="match status" value="1"/>
</dbReference>
<dbReference type="SUPFAM" id="SSF46955">
    <property type="entry name" value="Putative DNA-binding domain"/>
    <property type="match status" value="1"/>
</dbReference>
<evidence type="ECO:0000256" key="5">
    <source>
        <dbReference type="ARBA" id="ARBA00022555"/>
    </source>
</evidence>
<dbReference type="EMBL" id="LGFG01000038">
    <property type="protein sequence ID" value="KUK23242.1"/>
    <property type="molecule type" value="Genomic_DNA"/>
</dbReference>
<evidence type="ECO:0000313" key="18">
    <source>
        <dbReference type="Proteomes" id="UP000058636"/>
    </source>
</evidence>
<keyword evidence="9 15" id="KW-0067">ATP-binding</keyword>
<dbReference type="Pfam" id="PF17759">
    <property type="entry name" value="tRNA_synthFbeta"/>
    <property type="match status" value="1"/>
</dbReference>
<dbReference type="FunFam" id="2.40.50.140:FF:000698">
    <property type="entry name" value="Phenylalanine--tRNA ligase beta subunit"/>
    <property type="match status" value="1"/>
</dbReference>
<comment type="subunit">
    <text evidence="3 15">Tetramer of two alpha and two beta subunits.</text>
</comment>
<dbReference type="InterPro" id="IPR045864">
    <property type="entry name" value="aa-tRNA-synth_II/BPL/LPL"/>
</dbReference>
<dbReference type="PROSITE" id="PS51483">
    <property type="entry name" value="B5"/>
    <property type="match status" value="1"/>
</dbReference>
<dbReference type="SUPFAM" id="SSF54991">
    <property type="entry name" value="Anticodon-binding domain of PheRS"/>
    <property type="match status" value="1"/>
</dbReference>
<protein>
    <recommendedName>
        <fullName evidence="15">Phenylalanine--tRNA ligase beta subunit</fullName>
        <ecNumber evidence="15">6.1.1.20</ecNumber>
    </recommendedName>
    <alternativeName>
        <fullName evidence="15">Phenylalanyl-tRNA synthetase beta subunit</fullName>
        <shortName evidence="15">PheRS</shortName>
    </alternativeName>
</protein>
<dbReference type="InterPro" id="IPR005121">
    <property type="entry name" value="Fdx_antiC-bd"/>
</dbReference>
<dbReference type="SUPFAM" id="SSF56037">
    <property type="entry name" value="PheT/TilS domain"/>
    <property type="match status" value="1"/>
</dbReference>
<keyword evidence="7 15" id="KW-0479">Metal-binding</keyword>